<dbReference type="Gene3D" id="3.40.50.1820">
    <property type="entry name" value="alpha/beta hydrolase"/>
    <property type="match status" value="1"/>
</dbReference>
<keyword evidence="3" id="KW-1185">Reference proteome</keyword>
<dbReference type="PANTHER" id="PTHR13136:SF11">
    <property type="entry name" value="TESTIS-EXPRESSED PROTEIN 30"/>
    <property type="match status" value="1"/>
</dbReference>
<comment type="caution">
    <text evidence="2">The sequence shown here is derived from an EMBL/GenBank/DDBJ whole genome shotgun (WGS) entry which is preliminary data.</text>
</comment>
<dbReference type="EMBL" id="JAFBBK010000001">
    <property type="protein sequence ID" value="MBM7415637.1"/>
    <property type="molecule type" value="Genomic_DNA"/>
</dbReference>
<feature type="domain" description="KANL3/Tex30 alpha/beta hydrolase-like" evidence="1">
    <location>
        <begin position="27"/>
        <end position="200"/>
    </location>
</feature>
<dbReference type="Proteomes" id="UP000703038">
    <property type="component" value="Unassembled WGS sequence"/>
</dbReference>
<evidence type="ECO:0000259" key="1">
    <source>
        <dbReference type="Pfam" id="PF20408"/>
    </source>
</evidence>
<dbReference type="RefSeq" id="WP_204868644.1">
    <property type="nucleotide sequence ID" value="NZ_JAFBBK010000001.1"/>
</dbReference>
<protein>
    <submittedName>
        <fullName evidence="2">Alpha/beta-hydrolase family hydrolase</fullName>
    </submittedName>
</protein>
<evidence type="ECO:0000313" key="3">
    <source>
        <dbReference type="Proteomes" id="UP000703038"/>
    </source>
</evidence>
<dbReference type="SUPFAM" id="SSF53474">
    <property type="entry name" value="alpha/beta-Hydrolases"/>
    <property type="match status" value="1"/>
</dbReference>
<name>A0ABS2KUL1_9NOCA</name>
<accession>A0ABS2KUL1</accession>
<dbReference type="InterPro" id="IPR046879">
    <property type="entry name" value="KANL3/Tex30_Abhydrolase"/>
</dbReference>
<gene>
    <name evidence="2" type="ORF">JOE42_002370</name>
</gene>
<sequence>MTEGTVREWRADGIHGVVHEPAGAPVATAVLAHGAGSNCDAAVLVAVATELADRGVLTARIDLPFRQARPKGPPNRAGAAADRAGIAAAVRALGARGPVIVGGHSYGGRQASMLLAEDPGIADALLALSYPLHPPTKPDTLRTEHFPAIAAPTVIVHGSRDTFATGDELREHTALIGGAVTIVTIEGAGHDLAPARKPTARLTADAVMTALVANT</sequence>
<dbReference type="PANTHER" id="PTHR13136">
    <property type="entry name" value="TESTIS DEVELOPMENT PROTEIN PRTD"/>
    <property type="match status" value="1"/>
</dbReference>
<dbReference type="InterPro" id="IPR029058">
    <property type="entry name" value="AB_hydrolase_fold"/>
</dbReference>
<reference evidence="2 3" key="1">
    <citation type="submission" date="2021-01" db="EMBL/GenBank/DDBJ databases">
        <title>Genomics of switchgrass bacterial isolates.</title>
        <authorList>
            <person name="Shade A."/>
        </authorList>
    </citation>
    <scope>NUCLEOTIDE SEQUENCE [LARGE SCALE GENOMIC DNA]</scope>
    <source>
        <strain evidence="2 3">PvP111</strain>
    </source>
</reference>
<proteinExistence type="predicted"/>
<dbReference type="Pfam" id="PF20408">
    <property type="entry name" value="Abhydrolase_11"/>
    <property type="match status" value="1"/>
</dbReference>
<evidence type="ECO:0000313" key="2">
    <source>
        <dbReference type="EMBL" id="MBM7415637.1"/>
    </source>
</evidence>
<organism evidence="2 3">
    <name type="scientific">Rhodococcoides corynebacterioides</name>
    <dbReference type="NCBI Taxonomy" id="53972"/>
    <lineage>
        <taxon>Bacteria</taxon>
        <taxon>Bacillati</taxon>
        <taxon>Actinomycetota</taxon>
        <taxon>Actinomycetes</taxon>
        <taxon>Mycobacteriales</taxon>
        <taxon>Nocardiaceae</taxon>
        <taxon>Rhodococcoides</taxon>
    </lineage>
</organism>
<dbReference type="InterPro" id="IPR026555">
    <property type="entry name" value="NSL3/Tex30"/>
</dbReference>